<comment type="similarity">
    <text evidence="1 4">Belongs to the short-chain dehydrogenases/reductases (SDR) family.</text>
</comment>
<keyword evidence="6" id="KW-1185">Reference proteome</keyword>
<evidence type="ECO:0000256" key="4">
    <source>
        <dbReference type="RuleBase" id="RU000363"/>
    </source>
</evidence>
<evidence type="ECO:0000313" key="6">
    <source>
        <dbReference type="Proteomes" id="UP000234950"/>
    </source>
</evidence>
<dbReference type="Pfam" id="PF00106">
    <property type="entry name" value="adh_short"/>
    <property type="match status" value="1"/>
</dbReference>
<dbReference type="EMBL" id="PGVE01000015">
    <property type="protein sequence ID" value="PLS08911.1"/>
    <property type="molecule type" value="Genomic_DNA"/>
</dbReference>
<evidence type="ECO:0000256" key="1">
    <source>
        <dbReference type="ARBA" id="ARBA00006484"/>
    </source>
</evidence>
<organism evidence="5 6">
    <name type="scientific">Neobacillus cucumis</name>
    <dbReference type="NCBI Taxonomy" id="1740721"/>
    <lineage>
        <taxon>Bacteria</taxon>
        <taxon>Bacillati</taxon>
        <taxon>Bacillota</taxon>
        <taxon>Bacilli</taxon>
        <taxon>Bacillales</taxon>
        <taxon>Bacillaceae</taxon>
        <taxon>Neobacillus</taxon>
    </lineage>
</organism>
<accession>A0A2N5HTR9</accession>
<dbReference type="SUPFAM" id="SSF51735">
    <property type="entry name" value="NAD(P)-binding Rossmann-fold domains"/>
    <property type="match status" value="1"/>
</dbReference>
<comment type="caution">
    <text evidence="5">The sequence shown here is derived from an EMBL/GenBank/DDBJ whole genome shotgun (WGS) entry which is preliminary data.</text>
</comment>
<protein>
    <submittedName>
        <fullName evidence="5">Short-chain dehydrogenase</fullName>
    </submittedName>
</protein>
<dbReference type="RefSeq" id="WP_101646312.1">
    <property type="nucleotide sequence ID" value="NZ_PGVE01000015.1"/>
</dbReference>
<reference evidence="5 6" key="1">
    <citation type="submission" date="2017-11" db="EMBL/GenBank/DDBJ databases">
        <title>Comparitive Functional Genomics of Dry Heat Resistant strains isolated from the Viking Spacecraft.</title>
        <authorList>
            <person name="Seuylemezian A."/>
            <person name="Cooper K."/>
            <person name="Vaishampayan P."/>
        </authorList>
    </citation>
    <scope>NUCLEOTIDE SEQUENCE [LARGE SCALE GENOMIC DNA]</scope>
    <source>
        <strain evidence="5 6">V32-6</strain>
    </source>
</reference>
<keyword evidence="2" id="KW-0521">NADP</keyword>
<name>A0A2N5HTR9_9BACI</name>
<dbReference type="PANTHER" id="PTHR43963:SF6">
    <property type="entry name" value="CHAIN DEHYDROGENASE FAMILY PROTEIN, PUTATIVE (AFU_ORTHOLOGUE AFUA_3G15350)-RELATED"/>
    <property type="match status" value="1"/>
</dbReference>
<dbReference type="GO" id="GO:0016491">
    <property type="term" value="F:oxidoreductase activity"/>
    <property type="evidence" value="ECO:0007669"/>
    <property type="project" value="UniProtKB-KW"/>
</dbReference>
<dbReference type="PRINTS" id="PR00080">
    <property type="entry name" value="SDRFAMILY"/>
</dbReference>
<evidence type="ECO:0000256" key="2">
    <source>
        <dbReference type="ARBA" id="ARBA00022857"/>
    </source>
</evidence>
<dbReference type="PRINTS" id="PR00081">
    <property type="entry name" value="GDHRDH"/>
</dbReference>
<evidence type="ECO:0000313" key="5">
    <source>
        <dbReference type="EMBL" id="PLS08911.1"/>
    </source>
</evidence>
<keyword evidence="3" id="KW-0560">Oxidoreductase</keyword>
<gene>
    <name evidence="5" type="ORF">CVD27_02445</name>
</gene>
<dbReference type="PANTHER" id="PTHR43963">
    <property type="entry name" value="CARBONYL REDUCTASE 1-RELATED"/>
    <property type="match status" value="1"/>
</dbReference>
<proteinExistence type="inferred from homology"/>
<dbReference type="Gene3D" id="3.40.50.720">
    <property type="entry name" value="NAD(P)-binding Rossmann-like Domain"/>
    <property type="match status" value="1"/>
</dbReference>
<dbReference type="OrthoDB" id="5786478at2"/>
<dbReference type="InterPro" id="IPR002347">
    <property type="entry name" value="SDR_fam"/>
</dbReference>
<dbReference type="AlphaFoldDB" id="A0A2N5HTR9"/>
<dbReference type="InterPro" id="IPR036291">
    <property type="entry name" value="NAD(P)-bd_dom_sf"/>
</dbReference>
<evidence type="ECO:0000256" key="3">
    <source>
        <dbReference type="ARBA" id="ARBA00023002"/>
    </source>
</evidence>
<sequence>MSHDKQVALVTGGNRGIGNELVKQLALNDFKVILASRDPEMGHEAAQQLKELDLDVSYIEMDVTNQVSIQQAAITINKKFGRLDVLINNAGVYLDENEKLLAMEPFVLEKTMATNFLGVYYCVRSFIPLMEKHGYGRIINVSSEYGAISEVSNPGVGAYKLSKFALNGLTRLIAAEIDGDIKINAVDPGWVSTDMGGPSAPRTPKQAAESILWLATIGPEGPSGGFFRDGKPISW</sequence>
<dbReference type="Proteomes" id="UP000234950">
    <property type="component" value="Unassembled WGS sequence"/>
</dbReference>